<dbReference type="NCBIfam" id="TIGR00711">
    <property type="entry name" value="efflux_EmrB"/>
    <property type="match status" value="1"/>
</dbReference>
<evidence type="ECO:0000256" key="8">
    <source>
        <dbReference type="SAM" id="MobiDB-lite"/>
    </source>
</evidence>
<dbReference type="AlphaFoldDB" id="D6Y776"/>
<dbReference type="KEGG" id="tbi:Tbis_0947"/>
<evidence type="ECO:0000256" key="5">
    <source>
        <dbReference type="ARBA" id="ARBA00022692"/>
    </source>
</evidence>
<dbReference type="Proteomes" id="UP000006640">
    <property type="component" value="Chromosome"/>
</dbReference>
<dbReference type="SUPFAM" id="SSF103473">
    <property type="entry name" value="MFS general substrate transporter"/>
    <property type="match status" value="1"/>
</dbReference>
<protein>
    <submittedName>
        <fullName evidence="11">Drug resistance transporter, EmrB/QacA subfamily</fullName>
    </submittedName>
</protein>
<evidence type="ECO:0000256" key="3">
    <source>
        <dbReference type="ARBA" id="ARBA00022448"/>
    </source>
</evidence>
<feature type="transmembrane region" description="Helical" evidence="9">
    <location>
        <begin position="225"/>
        <end position="245"/>
    </location>
</feature>
<dbReference type="OrthoDB" id="9812221at2"/>
<feature type="transmembrane region" description="Helical" evidence="9">
    <location>
        <begin position="296"/>
        <end position="321"/>
    </location>
</feature>
<feature type="transmembrane region" description="Helical" evidence="9">
    <location>
        <begin position="333"/>
        <end position="354"/>
    </location>
</feature>
<evidence type="ECO:0000256" key="6">
    <source>
        <dbReference type="ARBA" id="ARBA00022989"/>
    </source>
</evidence>
<dbReference type="Gene3D" id="1.20.1250.20">
    <property type="entry name" value="MFS general substrate transporter like domains"/>
    <property type="match status" value="1"/>
</dbReference>
<evidence type="ECO:0000256" key="7">
    <source>
        <dbReference type="ARBA" id="ARBA00023136"/>
    </source>
</evidence>
<sequence>MGGHHPTGRGARPHPGLRSGTAGGPADRPGERIDGALVRLGVVIVAGAFTSALDATVVFVALGSIGRDLAGPPAALPWAATGHLLALATVVPLTGWSVARFGARAMWLASLSLFIGGAALCGLAWSLESLIVFRVLQGLGAGMIPPLAQVILVRAAGPRRIGRVMSMVSVPTQLAPIAGPTLGGLLVEGLGWRAAFAAYVPLGAVALLLAWRGLPRDPRGPAPRLDLAGILLLSPGAAALLYGLSLSGGTGGRPAGTPVWAFTAVGVALVAGFVLHARRPGRAPAVDLRLFRHRPFTVASVLIFLSGASLFGLMFLLPAYYQQARGLDPLQAGLMLAPQGAGMVAALAIVGVLVDRFGPRAIVLAGIAITIAGTLPFTQAGIADDRPWSAAALVLRGLGLGAAAMPLTAAAYRELPKEEVPQAAGALVILQRLGASSGTRCSPWCCSAGSGGTTARRRRSRPPPSATRSGGRWRSAWSRCCPPWRCRGGRRGPGAPRRPRRRLRCLARAGSGPVAGRVARSAGKVSGAFCSVAWAA</sequence>
<feature type="transmembrane region" description="Helical" evidence="9">
    <location>
        <begin position="105"/>
        <end position="125"/>
    </location>
</feature>
<keyword evidence="7 9" id="KW-0472">Membrane</keyword>
<dbReference type="Gene3D" id="1.20.1720.10">
    <property type="entry name" value="Multidrug resistance protein D"/>
    <property type="match status" value="1"/>
</dbReference>
<dbReference type="PRINTS" id="PR01036">
    <property type="entry name" value="TCRTETB"/>
</dbReference>
<keyword evidence="5 9" id="KW-0812">Transmembrane</keyword>
<evidence type="ECO:0000313" key="12">
    <source>
        <dbReference type="Proteomes" id="UP000006640"/>
    </source>
</evidence>
<dbReference type="PANTHER" id="PTHR42718:SF9">
    <property type="entry name" value="MAJOR FACILITATOR SUPERFAMILY MULTIDRUG TRANSPORTER MFSC"/>
    <property type="match status" value="1"/>
</dbReference>
<dbReference type="HOGENOM" id="CLU_000960_28_0_11"/>
<feature type="region of interest" description="Disordered" evidence="8">
    <location>
        <begin position="450"/>
        <end position="474"/>
    </location>
</feature>
<feature type="transmembrane region" description="Helical" evidence="9">
    <location>
        <begin position="361"/>
        <end position="382"/>
    </location>
</feature>
<dbReference type="Pfam" id="PF07690">
    <property type="entry name" value="MFS_1"/>
    <property type="match status" value="1"/>
</dbReference>
<evidence type="ECO:0000256" key="9">
    <source>
        <dbReference type="SAM" id="Phobius"/>
    </source>
</evidence>
<proteinExistence type="inferred from homology"/>
<feature type="transmembrane region" description="Helical" evidence="9">
    <location>
        <begin position="192"/>
        <end position="213"/>
    </location>
</feature>
<dbReference type="RefSeq" id="WP_013131204.1">
    <property type="nucleotide sequence ID" value="NC_014165.1"/>
</dbReference>
<dbReference type="PANTHER" id="PTHR42718">
    <property type="entry name" value="MAJOR FACILITATOR SUPERFAMILY MULTIDRUG TRANSPORTER MFSC"/>
    <property type="match status" value="1"/>
</dbReference>
<dbReference type="InterPro" id="IPR004638">
    <property type="entry name" value="EmrB-like"/>
</dbReference>
<keyword evidence="3" id="KW-0813">Transport</keyword>
<dbReference type="GO" id="GO:0005886">
    <property type="term" value="C:plasma membrane"/>
    <property type="evidence" value="ECO:0007669"/>
    <property type="project" value="UniProtKB-SubCell"/>
</dbReference>
<dbReference type="STRING" id="469371.Tbis_0947"/>
<dbReference type="InterPro" id="IPR011701">
    <property type="entry name" value="MFS"/>
</dbReference>
<accession>D6Y776</accession>
<reference evidence="11 12" key="1">
    <citation type="submission" date="2010-01" db="EMBL/GenBank/DDBJ databases">
        <title>The complete genome of Thermobispora bispora DSM 43833.</title>
        <authorList>
            <consortium name="US DOE Joint Genome Institute (JGI-PGF)"/>
            <person name="Lucas S."/>
            <person name="Copeland A."/>
            <person name="Lapidus A."/>
            <person name="Glavina del Rio T."/>
            <person name="Dalin E."/>
            <person name="Tice H."/>
            <person name="Bruce D."/>
            <person name="Goodwin L."/>
            <person name="Pitluck S."/>
            <person name="Kyrpides N."/>
            <person name="Mavromatis K."/>
            <person name="Ivanova N."/>
            <person name="Mikhailova N."/>
            <person name="Chertkov O."/>
            <person name="Brettin T."/>
            <person name="Detter J.C."/>
            <person name="Han C."/>
            <person name="Larimer F."/>
            <person name="Land M."/>
            <person name="Hauser L."/>
            <person name="Markowitz V."/>
            <person name="Cheng J.-F."/>
            <person name="Hugenholtz P."/>
            <person name="Woyke T."/>
            <person name="Wu D."/>
            <person name="Jando M."/>
            <person name="Schneider S."/>
            <person name="Klenk H.-P."/>
            <person name="Eisen J.A."/>
        </authorList>
    </citation>
    <scope>NUCLEOTIDE SEQUENCE [LARGE SCALE GENOMIC DNA]</scope>
    <source>
        <strain evidence="12">ATCC 19993 / DSM 43833 / CBS 139.67 / JCM 10125 / KCTC 9307 / NBRC 14880 / R51</strain>
    </source>
</reference>
<evidence type="ECO:0000256" key="2">
    <source>
        <dbReference type="ARBA" id="ARBA00008537"/>
    </source>
</evidence>
<feature type="transmembrane region" description="Helical" evidence="9">
    <location>
        <begin position="164"/>
        <end position="186"/>
    </location>
</feature>
<dbReference type="EMBL" id="CP001874">
    <property type="protein sequence ID" value="ADG87671.1"/>
    <property type="molecule type" value="Genomic_DNA"/>
</dbReference>
<feature type="transmembrane region" description="Helical" evidence="9">
    <location>
        <begin position="257"/>
        <end position="275"/>
    </location>
</feature>
<dbReference type="GO" id="GO:0022857">
    <property type="term" value="F:transmembrane transporter activity"/>
    <property type="evidence" value="ECO:0007669"/>
    <property type="project" value="InterPro"/>
</dbReference>
<evidence type="ECO:0000256" key="1">
    <source>
        <dbReference type="ARBA" id="ARBA00004651"/>
    </source>
</evidence>
<dbReference type="eggNOG" id="COG0477">
    <property type="taxonomic scope" value="Bacteria"/>
</dbReference>
<dbReference type="InterPro" id="IPR036259">
    <property type="entry name" value="MFS_trans_sf"/>
</dbReference>
<gene>
    <name evidence="11" type="ordered locus">Tbis_0947</name>
</gene>
<feature type="transmembrane region" description="Helical" evidence="9">
    <location>
        <begin position="37"/>
        <end position="62"/>
    </location>
</feature>
<name>D6Y776_THEBD</name>
<comment type="subcellular location">
    <subcellularLocation>
        <location evidence="1">Cell membrane</location>
        <topology evidence="1">Multi-pass membrane protein</topology>
    </subcellularLocation>
</comment>
<keyword evidence="6 9" id="KW-1133">Transmembrane helix</keyword>
<evidence type="ECO:0000256" key="4">
    <source>
        <dbReference type="ARBA" id="ARBA00022475"/>
    </source>
</evidence>
<evidence type="ECO:0000259" key="10">
    <source>
        <dbReference type="PROSITE" id="PS50850"/>
    </source>
</evidence>
<feature type="transmembrane region" description="Helical" evidence="9">
    <location>
        <begin position="74"/>
        <end position="93"/>
    </location>
</feature>
<feature type="domain" description="Major facilitator superfamily (MFS) profile" evidence="10">
    <location>
        <begin position="40"/>
        <end position="536"/>
    </location>
</feature>
<feature type="transmembrane region" description="Helical" evidence="9">
    <location>
        <begin position="388"/>
        <end position="412"/>
    </location>
</feature>
<organism evidence="11 12">
    <name type="scientific">Thermobispora bispora (strain ATCC 19993 / DSM 43833 / CBS 139.67 / JCM 10125 / KCTC 9307 / NBRC 14880 / R51)</name>
    <dbReference type="NCBI Taxonomy" id="469371"/>
    <lineage>
        <taxon>Bacteria</taxon>
        <taxon>Bacillati</taxon>
        <taxon>Actinomycetota</taxon>
        <taxon>Actinomycetes</taxon>
        <taxon>Streptosporangiales</taxon>
        <taxon>Streptosporangiaceae</taxon>
        <taxon>Thermobispora</taxon>
    </lineage>
</organism>
<keyword evidence="4" id="KW-1003">Cell membrane</keyword>
<comment type="similarity">
    <text evidence="2">Belongs to the major facilitator superfamily. EmrB family.</text>
</comment>
<evidence type="ECO:0000313" key="11">
    <source>
        <dbReference type="EMBL" id="ADG87671.1"/>
    </source>
</evidence>
<feature type="transmembrane region" description="Helical" evidence="9">
    <location>
        <begin position="131"/>
        <end position="152"/>
    </location>
</feature>
<feature type="region of interest" description="Disordered" evidence="8">
    <location>
        <begin position="1"/>
        <end position="29"/>
    </location>
</feature>
<dbReference type="PROSITE" id="PS50850">
    <property type="entry name" value="MFS"/>
    <property type="match status" value="1"/>
</dbReference>
<keyword evidence="12" id="KW-1185">Reference proteome</keyword>
<dbReference type="InterPro" id="IPR020846">
    <property type="entry name" value="MFS_dom"/>
</dbReference>